<feature type="region of interest" description="Disordered" evidence="1">
    <location>
        <begin position="860"/>
        <end position="882"/>
    </location>
</feature>
<name>A0A6A5V2V5_9PLEO</name>
<feature type="compositionally biased region" description="Polar residues" evidence="1">
    <location>
        <begin position="108"/>
        <end position="127"/>
    </location>
</feature>
<keyword evidence="3" id="KW-1185">Reference proteome</keyword>
<protein>
    <submittedName>
        <fullName evidence="2">Uncharacterized protein</fullName>
    </submittedName>
</protein>
<dbReference type="Proteomes" id="UP000800036">
    <property type="component" value="Unassembled WGS sequence"/>
</dbReference>
<feature type="compositionally biased region" description="Basic and acidic residues" evidence="1">
    <location>
        <begin position="244"/>
        <end position="256"/>
    </location>
</feature>
<evidence type="ECO:0000313" key="2">
    <source>
        <dbReference type="EMBL" id="KAF1971445.1"/>
    </source>
</evidence>
<feature type="compositionally biased region" description="Polar residues" evidence="1">
    <location>
        <begin position="866"/>
        <end position="882"/>
    </location>
</feature>
<dbReference type="PANTHER" id="PTHR42068">
    <property type="entry name" value="YALI0B18964P"/>
    <property type="match status" value="1"/>
</dbReference>
<feature type="compositionally biased region" description="Acidic residues" evidence="1">
    <location>
        <begin position="445"/>
        <end position="457"/>
    </location>
</feature>
<feature type="region of interest" description="Disordered" evidence="1">
    <location>
        <begin position="527"/>
        <end position="564"/>
    </location>
</feature>
<feature type="compositionally biased region" description="Basic and acidic residues" evidence="1">
    <location>
        <begin position="332"/>
        <end position="344"/>
    </location>
</feature>
<organism evidence="2 3">
    <name type="scientific">Bimuria novae-zelandiae CBS 107.79</name>
    <dbReference type="NCBI Taxonomy" id="1447943"/>
    <lineage>
        <taxon>Eukaryota</taxon>
        <taxon>Fungi</taxon>
        <taxon>Dikarya</taxon>
        <taxon>Ascomycota</taxon>
        <taxon>Pezizomycotina</taxon>
        <taxon>Dothideomycetes</taxon>
        <taxon>Pleosporomycetidae</taxon>
        <taxon>Pleosporales</taxon>
        <taxon>Massarineae</taxon>
        <taxon>Didymosphaeriaceae</taxon>
        <taxon>Bimuria</taxon>
    </lineage>
</organism>
<accession>A0A6A5V2V5</accession>
<sequence>MVKAGLLGFAGRRKSQSNVLEEATAVDPAPPAEPPSGGGGGFRLMSTTEAERRKNEEKRRAQEKAASKFRPFSSFSAGNKSRNRSFDEDSPVSSKRDSKSSSGTQSSRPYNNGQFSSTSTLPSSADTDPSDNLFALPRPHMAQHGSSPAGISASPYKKQLPPVPPSEYGGYGEPPSPGGGVGRVRAMTSSSYASTAKPPTLDADMNFGSTSFDDLFSGLDRRPSPPEHAVESPGRSLLAGKRTFHAEPIKIDRQLEVEAPLQSWDSRGSADNLMSSPRSPENDSPPPPVPPHKYGQYAPVASHSPDVELSGPPGHHDSDAPMARQSAMSHKSQRESSPEHEDTSKSSSTAPSLQTPFSSRSGSDITTPKAALRTVTSPISEGGDDNMFAPPKQRQSPVSQPVAPPPAEQPRPQPPANDSGRRVLTQAEFRAQQQRAMAQSHQDSSDEEDYDEDEEEAQERAAQEAIARRKKQQMDLARDHMRRTTTAPGTLNRPESRNESFTMGFPSETSLQADEWEDEDVPLGILAQHGFPNKNQGKTPVQPANAIPSYLPDRPASAGPGDSRASAFRPVFARHLPDDPHASFIGGGLVRPTVRESMGFNNRGPASIAGDTVSNMHMNMPTMGYPEPQLGAPSLVEQIHMRDMTKQKYMGGASNKKPTEGPFTGMLGAQMNSPVQSGTGTRMSMMPGMQGTGMGMNMNMMGGPMAMPMMPGQMSYPMQQNEMMQMQQFQQMQQMLAAQQMQIQQMQMQQAQDPRMSMAFPSNMSDPRMSMAFPNQQMLHPQQDPRMSMTSSSFLNIPGIQRPMSIMPVGSQQTPQPHRPHSTPLGGSMAAPPLLNGYTPSIAPSERSNIGLSARYRPVATHTDTKSSSSMTLQASGGASQNPAMVKGILKNKSPVVQDDDDDGWGKMAARKNKFNVNGGTQGSADDSLHDLVRGMDGL</sequence>
<dbReference type="OrthoDB" id="5396252at2759"/>
<dbReference type="PANTHER" id="PTHR42068:SF1">
    <property type="entry name" value="YALI0B18964P"/>
    <property type="match status" value="1"/>
</dbReference>
<feature type="compositionally biased region" description="Polar residues" evidence="1">
    <location>
        <begin position="345"/>
        <end position="366"/>
    </location>
</feature>
<feature type="compositionally biased region" description="Basic and acidic residues" evidence="1">
    <location>
        <begin position="219"/>
        <end position="230"/>
    </location>
</feature>
<gene>
    <name evidence="2" type="ORF">BU23DRAFT_471080</name>
</gene>
<evidence type="ECO:0000256" key="1">
    <source>
        <dbReference type="SAM" id="MobiDB-lite"/>
    </source>
</evidence>
<feature type="region of interest" description="Disordered" evidence="1">
    <location>
        <begin position="1"/>
        <end position="505"/>
    </location>
</feature>
<evidence type="ECO:0000313" key="3">
    <source>
        <dbReference type="Proteomes" id="UP000800036"/>
    </source>
</evidence>
<dbReference type="AlphaFoldDB" id="A0A6A5V2V5"/>
<feature type="compositionally biased region" description="Pro residues" evidence="1">
    <location>
        <begin position="402"/>
        <end position="415"/>
    </location>
</feature>
<feature type="compositionally biased region" description="Basic and acidic residues" evidence="1">
    <location>
        <begin position="49"/>
        <end position="66"/>
    </location>
</feature>
<proteinExistence type="predicted"/>
<dbReference type="EMBL" id="ML976693">
    <property type="protein sequence ID" value="KAF1971445.1"/>
    <property type="molecule type" value="Genomic_DNA"/>
</dbReference>
<reference evidence="2" key="1">
    <citation type="journal article" date="2020" name="Stud. Mycol.">
        <title>101 Dothideomycetes genomes: a test case for predicting lifestyles and emergence of pathogens.</title>
        <authorList>
            <person name="Haridas S."/>
            <person name="Albert R."/>
            <person name="Binder M."/>
            <person name="Bloem J."/>
            <person name="Labutti K."/>
            <person name="Salamov A."/>
            <person name="Andreopoulos B."/>
            <person name="Baker S."/>
            <person name="Barry K."/>
            <person name="Bills G."/>
            <person name="Bluhm B."/>
            <person name="Cannon C."/>
            <person name="Castanera R."/>
            <person name="Culley D."/>
            <person name="Daum C."/>
            <person name="Ezra D."/>
            <person name="Gonzalez J."/>
            <person name="Henrissat B."/>
            <person name="Kuo A."/>
            <person name="Liang C."/>
            <person name="Lipzen A."/>
            <person name="Lutzoni F."/>
            <person name="Magnuson J."/>
            <person name="Mondo S."/>
            <person name="Nolan M."/>
            <person name="Ohm R."/>
            <person name="Pangilinan J."/>
            <person name="Park H.-J."/>
            <person name="Ramirez L."/>
            <person name="Alfaro M."/>
            <person name="Sun H."/>
            <person name="Tritt A."/>
            <person name="Yoshinaga Y."/>
            <person name="Zwiers L.-H."/>
            <person name="Turgeon B."/>
            <person name="Goodwin S."/>
            <person name="Spatafora J."/>
            <person name="Crous P."/>
            <person name="Grigoriev I."/>
        </authorList>
    </citation>
    <scope>NUCLEOTIDE SEQUENCE</scope>
    <source>
        <strain evidence="2">CBS 107.79</strain>
    </source>
</reference>